<dbReference type="Proteomes" id="UP000320593">
    <property type="component" value="Unassembled WGS sequence"/>
</dbReference>
<dbReference type="AlphaFoldDB" id="A0A562TBU1"/>
<dbReference type="RefSeq" id="WP_145341779.1">
    <property type="nucleotide sequence ID" value="NZ_SMLY01000085.1"/>
</dbReference>
<protein>
    <submittedName>
        <fullName evidence="1">Uncharacterized protein</fullName>
    </submittedName>
</protein>
<comment type="caution">
    <text evidence="1">The sequence shown here is derived from an EMBL/GenBank/DDBJ whole genome shotgun (WGS) entry which is preliminary data.</text>
</comment>
<dbReference type="EMBL" id="VLLF01000002">
    <property type="protein sequence ID" value="TWI90536.1"/>
    <property type="molecule type" value="Genomic_DNA"/>
</dbReference>
<keyword evidence="2" id="KW-1185">Reference proteome</keyword>
<accession>A0A562TBU1</accession>
<sequence>MIPASHGLLDTQGLTAFSYVTKVLAGISGIYLLAMAGSWSSILDTEGGQTHHTRPGPSVAVQLQATRLSIPVPLMSAGDQARLQGKGSQGRRATTVTLNARWPDMAPIDSAPLGSDGKTAKDSWIEITLAPLGKQETIRDRLFPVYAQLAQSPHQRGPAGLREYILTPPGSSARDGVVFEPGQNGSYAARCTQRSSSYISVCTRNFRTPDGLFVSYRFDRALINSWGRLERKVNQLVASLTHDNT</sequence>
<evidence type="ECO:0000313" key="1">
    <source>
        <dbReference type="EMBL" id="TWI90536.1"/>
    </source>
</evidence>
<reference evidence="1 2" key="1">
    <citation type="submission" date="2019-07" db="EMBL/GenBank/DDBJ databases">
        <title>Genomic Encyclopedia of Archaeal and Bacterial Type Strains, Phase II (KMG-II): from individual species to whole genera.</title>
        <authorList>
            <person name="Goeker M."/>
        </authorList>
    </citation>
    <scope>NUCLEOTIDE SEQUENCE [LARGE SCALE GENOMIC DNA]</scope>
    <source>
        <strain evidence="1 2">ATCC BAA-252</strain>
    </source>
</reference>
<organism evidence="1 2">
    <name type="scientific">Roseibium hamelinense</name>
    <dbReference type="NCBI Taxonomy" id="150831"/>
    <lineage>
        <taxon>Bacteria</taxon>
        <taxon>Pseudomonadati</taxon>
        <taxon>Pseudomonadota</taxon>
        <taxon>Alphaproteobacteria</taxon>
        <taxon>Hyphomicrobiales</taxon>
        <taxon>Stappiaceae</taxon>
        <taxon>Roseibium</taxon>
    </lineage>
</organism>
<evidence type="ECO:0000313" key="2">
    <source>
        <dbReference type="Proteomes" id="UP000320593"/>
    </source>
</evidence>
<name>A0A562TBU1_9HYPH</name>
<proteinExistence type="predicted"/>
<dbReference type="OrthoDB" id="7959514at2"/>
<gene>
    <name evidence="1" type="ORF">JM93_01519</name>
</gene>